<dbReference type="EMBL" id="CP010802">
    <property type="protein sequence ID" value="ALC15021.1"/>
    <property type="molecule type" value="Genomic_DNA"/>
</dbReference>
<evidence type="ECO:0000259" key="4">
    <source>
        <dbReference type="PROSITE" id="PS50126"/>
    </source>
</evidence>
<dbReference type="SMART" id="SM00316">
    <property type="entry name" value="S1"/>
    <property type="match status" value="4"/>
</dbReference>
<dbReference type="PRINTS" id="PR00681">
    <property type="entry name" value="RIBOSOMALS1"/>
</dbReference>
<evidence type="ECO:0000256" key="2">
    <source>
        <dbReference type="ARBA" id="ARBA00022980"/>
    </source>
</evidence>
<keyword evidence="2 5" id="KW-0689">Ribosomal protein</keyword>
<dbReference type="GO" id="GO:0006412">
    <property type="term" value="P:translation"/>
    <property type="evidence" value="ECO:0007669"/>
    <property type="project" value="TreeGrafter"/>
</dbReference>
<gene>
    <name evidence="5" type="ORF">DSOUD_0221</name>
</gene>
<proteinExistence type="inferred from homology"/>
<comment type="similarity">
    <text evidence="1">Belongs to the bacterial ribosomal protein bS1 family.</text>
</comment>
<feature type="domain" description="S1 motif" evidence="4">
    <location>
        <begin position="289"/>
        <end position="359"/>
    </location>
</feature>
<dbReference type="Gene3D" id="2.40.50.140">
    <property type="entry name" value="Nucleic acid-binding proteins"/>
    <property type="match status" value="4"/>
</dbReference>
<dbReference type="InterPro" id="IPR035104">
    <property type="entry name" value="Ribosomal_protein_S1-like"/>
</dbReference>
<dbReference type="PATRIC" id="fig|1603606.3.peg.247"/>
<dbReference type="NCBIfam" id="NF005208">
    <property type="entry name" value="PRK06676.1"/>
    <property type="match status" value="1"/>
</dbReference>
<dbReference type="PANTHER" id="PTHR10724">
    <property type="entry name" value="30S RIBOSOMAL PROTEIN S1"/>
    <property type="match status" value="1"/>
</dbReference>
<protein>
    <submittedName>
        <fullName evidence="5">30S ribosomal protein L1</fullName>
    </submittedName>
</protein>
<dbReference type="InterPro" id="IPR012340">
    <property type="entry name" value="NA-bd_OB-fold"/>
</dbReference>
<keyword evidence="6" id="KW-1185">Reference proteome</keyword>
<feature type="domain" description="S1 motif" evidence="4">
    <location>
        <begin position="116"/>
        <end position="183"/>
    </location>
</feature>
<dbReference type="PROSITE" id="PS50126">
    <property type="entry name" value="S1"/>
    <property type="match status" value="4"/>
</dbReference>
<dbReference type="SUPFAM" id="SSF50249">
    <property type="entry name" value="Nucleic acid-binding proteins"/>
    <property type="match status" value="4"/>
</dbReference>
<feature type="domain" description="S1 motif" evidence="4">
    <location>
        <begin position="34"/>
        <end position="98"/>
    </location>
</feature>
<dbReference type="PANTHER" id="PTHR10724:SF7">
    <property type="entry name" value="SMALL RIBOSOMAL SUBUNIT PROTEIN BS1C"/>
    <property type="match status" value="1"/>
</dbReference>
<dbReference type="InterPro" id="IPR003029">
    <property type="entry name" value="S1_domain"/>
</dbReference>
<dbReference type="CDD" id="cd04465">
    <property type="entry name" value="S1_RPS1_repeat_ec2_hs2"/>
    <property type="match status" value="1"/>
</dbReference>
<feature type="domain" description="S1 motif" evidence="4">
    <location>
        <begin position="204"/>
        <end position="272"/>
    </location>
</feature>
<dbReference type="OrthoDB" id="9804077at2"/>
<dbReference type="RefSeq" id="WP_053549263.1">
    <property type="nucleotide sequence ID" value="NZ_CP010802.1"/>
</dbReference>
<dbReference type="Pfam" id="PF00575">
    <property type="entry name" value="S1"/>
    <property type="match status" value="3"/>
</dbReference>
<dbReference type="GO" id="GO:0003735">
    <property type="term" value="F:structural constituent of ribosome"/>
    <property type="evidence" value="ECO:0007669"/>
    <property type="project" value="TreeGrafter"/>
</dbReference>
<dbReference type="GO" id="GO:0003729">
    <property type="term" value="F:mRNA binding"/>
    <property type="evidence" value="ECO:0007669"/>
    <property type="project" value="TreeGrafter"/>
</dbReference>
<sequence>MTDDKDQSADTSEDESFAELFEQSLSAAAPLEPGQKIQATILQIGKEWVFLDVGQKGEGVLDVRELQDAQGELTAAVGDRVGAYFLSRSGGELRFTTRIGGGATGTEQLEEAWRSAIPVDGRVEKEIKGGYEVRLPGAVRAFCPFSQLGLRRVENPEEVLGQTFPFKITQFSEQGRNVVVSHREILEEERRARRAELRQTLKEGDLVKGVVTSIRDFGAFVDIGAIEGLLPISEIGYGRVERVDEVLHVGQELELAVKSCDWDKERFSFSLRDTLADPWSKVGSTYREGATLTGTVSRLAPFGAFVTLEEGIDGLVHISRLGEGRHIKHPQEVLKVGQKLTVTIEKLDLQERRISLIPASAGEEGPSSFVEPGGAGMGTLADLLKGGANRKKRR</sequence>
<evidence type="ECO:0000313" key="6">
    <source>
        <dbReference type="Proteomes" id="UP000057158"/>
    </source>
</evidence>
<dbReference type="STRING" id="1603606.DSOUD_0221"/>
<evidence type="ECO:0000256" key="1">
    <source>
        <dbReference type="ARBA" id="ARBA00006767"/>
    </source>
</evidence>
<evidence type="ECO:0000256" key="3">
    <source>
        <dbReference type="ARBA" id="ARBA00023274"/>
    </source>
</evidence>
<reference evidence="5 6" key="1">
    <citation type="submission" date="2015-07" db="EMBL/GenBank/DDBJ databases">
        <title>Isolation and Genomic Characterization of a Novel Halophilic Metal-Reducing Deltaproteobacterium from the Deep Subsurface.</title>
        <authorList>
            <person name="Badalamenti J.P."/>
            <person name="Summers Z.M."/>
            <person name="Gralnick J.A."/>
            <person name="Bond D.R."/>
        </authorList>
    </citation>
    <scope>NUCLEOTIDE SEQUENCE [LARGE SCALE GENOMIC DNA]</scope>
    <source>
        <strain evidence="5 6">WTL</strain>
    </source>
</reference>
<evidence type="ECO:0000313" key="5">
    <source>
        <dbReference type="EMBL" id="ALC15021.1"/>
    </source>
</evidence>
<dbReference type="AlphaFoldDB" id="A0A0M4CYT4"/>
<name>A0A0M4CYT4_9BACT</name>
<dbReference type="KEGG" id="des:DSOUD_0221"/>
<accession>A0A0M4CYT4</accession>
<organism evidence="5 6">
    <name type="scientific">Desulfuromonas soudanensis</name>
    <dbReference type="NCBI Taxonomy" id="1603606"/>
    <lineage>
        <taxon>Bacteria</taxon>
        <taxon>Pseudomonadati</taxon>
        <taxon>Thermodesulfobacteriota</taxon>
        <taxon>Desulfuromonadia</taxon>
        <taxon>Desulfuromonadales</taxon>
        <taxon>Desulfuromonadaceae</taxon>
        <taxon>Desulfuromonas</taxon>
    </lineage>
</organism>
<dbReference type="Proteomes" id="UP000057158">
    <property type="component" value="Chromosome"/>
</dbReference>
<keyword evidence="3" id="KW-0687">Ribonucleoprotein</keyword>
<dbReference type="InterPro" id="IPR050437">
    <property type="entry name" value="Ribos_protein_bS1-like"/>
</dbReference>
<dbReference type="GO" id="GO:0022627">
    <property type="term" value="C:cytosolic small ribosomal subunit"/>
    <property type="evidence" value="ECO:0007669"/>
    <property type="project" value="TreeGrafter"/>
</dbReference>